<organism evidence="2 3">
    <name type="scientific">Bacillus spongiae</name>
    <dbReference type="NCBI Taxonomy" id="2683610"/>
    <lineage>
        <taxon>Bacteria</taxon>
        <taxon>Bacillati</taxon>
        <taxon>Bacillota</taxon>
        <taxon>Bacilli</taxon>
        <taxon>Bacillales</taxon>
        <taxon>Bacillaceae</taxon>
        <taxon>Bacillus</taxon>
    </lineage>
</organism>
<feature type="domain" description="HTH cro/C1-type" evidence="1">
    <location>
        <begin position="16"/>
        <end position="48"/>
    </location>
</feature>
<dbReference type="Pfam" id="PF13443">
    <property type="entry name" value="HTH_26"/>
    <property type="match status" value="1"/>
</dbReference>
<name>A0ABU8HAM2_9BACI</name>
<proteinExistence type="predicted"/>
<dbReference type="RefSeq" id="WP_336585762.1">
    <property type="nucleotide sequence ID" value="NZ_JBBAXC010000003.1"/>
</dbReference>
<gene>
    <name evidence="2" type="ORF">WAK64_04565</name>
</gene>
<dbReference type="InterPro" id="IPR001387">
    <property type="entry name" value="Cro/C1-type_HTH"/>
</dbReference>
<protein>
    <submittedName>
        <fullName evidence="2">Helix-turn-helix domain-containing protein</fullName>
    </submittedName>
</protein>
<reference evidence="2 3" key="1">
    <citation type="journal article" date="2018" name="J. Microbiol.">
        <title>Bacillus spongiae sp. nov., isolated from sponge of Jeju Island.</title>
        <authorList>
            <person name="Lee G.E."/>
            <person name="Im W.T."/>
            <person name="Park J.S."/>
        </authorList>
    </citation>
    <scope>NUCLEOTIDE SEQUENCE [LARGE SCALE GENOMIC DNA]</scope>
    <source>
        <strain evidence="2 3">135PIL107-10</strain>
    </source>
</reference>
<evidence type="ECO:0000313" key="2">
    <source>
        <dbReference type="EMBL" id="MEI5906325.1"/>
    </source>
</evidence>
<sequence length="74" mass="8746">MNKQMKTRSTFGKWLDSQGIKQEDFMKKSDLSRSTMSKLCNDKEYIPCTKVMQKVLHTVQEIDSRKKITDLFKI</sequence>
<dbReference type="Proteomes" id="UP001312865">
    <property type="component" value="Unassembled WGS sequence"/>
</dbReference>
<dbReference type="EMBL" id="JBBAXC010000003">
    <property type="protein sequence ID" value="MEI5906325.1"/>
    <property type="molecule type" value="Genomic_DNA"/>
</dbReference>
<keyword evidence="3" id="KW-1185">Reference proteome</keyword>
<evidence type="ECO:0000259" key="1">
    <source>
        <dbReference type="Pfam" id="PF13443"/>
    </source>
</evidence>
<comment type="caution">
    <text evidence="2">The sequence shown here is derived from an EMBL/GenBank/DDBJ whole genome shotgun (WGS) entry which is preliminary data.</text>
</comment>
<evidence type="ECO:0000313" key="3">
    <source>
        <dbReference type="Proteomes" id="UP001312865"/>
    </source>
</evidence>
<accession>A0ABU8HAM2</accession>